<protein>
    <submittedName>
        <fullName evidence="2">Uncharacterized protein</fullName>
    </submittedName>
</protein>
<sequence length="45" mass="4843">MPVTSLRQQQPLGETALTTSCERLLGARNRPRSAPRSARAAAGHE</sequence>
<reference evidence="2 3" key="1">
    <citation type="submission" date="2023-02" db="EMBL/GenBank/DDBJ databases">
        <title>Streptomyces sp. SCA4-21 with antifungal activity against Fusarium oxysporum f. sp. cubense, Streptomyces sp. SCA2-17 with antifungal activity against Fusarium oxysporum f. sp. cubense.</title>
        <authorList>
            <person name="Qi D."/>
        </authorList>
    </citation>
    <scope>NUCLEOTIDE SEQUENCE [LARGE SCALE GENOMIC DNA]</scope>
    <source>
        <strain evidence="2 3">SCA4-21</strain>
    </source>
</reference>
<evidence type="ECO:0000313" key="2">
    <source>
        <dbReference type="EMBL" id="WNE94596.1"/>
    </source>
</evidence>
<organism evidence="2 3">
    <name type="scientific">Streptomyces luomodiensis</name>
    <dbReference type="NCBI Taxonomy" id="3026192"/>
    <lineage>
        <taxon>Bacteria</taxon>
        <taxon>Bacillati</taxon>
        <taxon>Actinomycetota</taxon>
        <taxon>Actinomycetes</taxon>
        <taxon>Kitasatosporales</taxon>
        <taxon>Streptomycetaceae</taxon>
        <taxon>Streptomyces</taxon>
    </lineage>
</organism>
<proteinExistence type="predicted"/>
<evidence type="ECO:0000313" key="3">
    <source>
        <dbReference type="Proteomes" id="UP001305606"/>
    </source>
</evidence>
<gene>
    <name evidence="2" type="ORF">PS467_04220</name>
</gene>
<feature type="region of interest" description="Disordered" evidence="1">
    <location>
        <begin position="22"/>
        <end position="45"/>
    </location>
</feature>
<keyword evidence="3" id="KW-1185">Reference proteome</keyword>
<accession>A0ABY9UPW8</accession>
<name>A0ABY9UPW8_9ACTN</name>
<feature type="compositionally biased region" description="Low complexity" evidence="1">
    <location>
        <begin position="32"/>
        <end position="45"/>
    </location>
</feature>
<dbReference type="RefSeq" id="WP_311034049.1">
    <property type="nucleotide sequence ID" value="NZ_CP117522.1"/>
</dbReference>
<dbReference type="EMBL" id="CP117522">
    <property type="protein sequence ID" value="WNE94596.1"/>
    <property type="molecule type" value="Genomic_DNA"/>
</dbReference>
<evidence type="ECO:0000256" key="1">
    <source>
        <dbReference type="SAM" id="MobiDB-lite"/>
    </source>
</evidence>
<dbReference type="Proteomes" id="UP001305606">
    <property type="component" value="Chromosome"/>
</dbReference>